<dbReference type="GO" id="GO:0010181">
    <property type="term" value="F:FMN binding"/>
    <property type="evidence" value="ECO:0007669"/>
    <property type="project" value="InterPro"/>
</dbReference>
<dbReference type="Proteomes" id="UP000263232">
    <property type="component" value="Chromosome"/>
</dbReference>
<keyword evidence="3" id="KW-1185">Reference proteome</keyword>
<gene>
    <name evidence="2" type="ORF">CL176_06530</name>
</gene>
<protein>
    <recommendedName>
        <fullName evidence="1">FMN-binding domain-containing protein</fullName>
    </recommendedName>
</protein>
<dbReference type="EMBL" id="CP023434">
    <property type="protein sequence ID" value="AXY25681.1"/>
    <property type="molecule type" value="Genomic_DNA"/>
</dbReference>
<dbReference type="Pfam" id="PF04205">
    <property type="entry name" value="FMN_bind"/>
    <property type="match status" value="1"/>
</dbReference>
<dbReference type="InterPro" id="IPR007329">
    <property type="entry name" value="FMN-bd"/>
</dbReference>
<dbReference type="KEGG" id="abae:CL176_06530"/>
<reference evidence="2 3" key="1">
    <citation type="submission" date="2017-09" db="EMBL/GenBank/DDBJ databases">
        <title>Complete genome sequence of Oxytococcus suis strain ZY16052.</title>
        <authorList>
            <person name="Li F."/>
        </authorList>
    </citation>
    <scope>NUCLEOTIDE SEQUENCE [LARGE SCALE GENOMIC DNA]</scope>
    <source>
        <strain evidence="2 3">ZY16052</strain>
    </source>
</reference>
<dbReference type="GO" id="GO:0016020">
    <property type="term" value="C:membrane"/>
    <property type="evidence" value="ECO:0007669"/>
    <property type="project" value="InterPro"/>
</dbReference>
<evidence type="ECO:0000313" key="2">
    <source>
        <dbReference type="EMBL" id="AXY25681.1"/>
    </source>
</evidence>
<evidence type="ECO:0000313" key="3">
    <source>
        <dbReference type="Proteomes" id="UP000263232"/>
    </source>
</evidence>
<dbReference type="AlphaFoldDB" id="A0A347WKS4"/>
<sequence>MIVEVTVDESSITDIQIKDNFETEGVGKVAIQLIVGDILNEQTTEVEGVTAATNSSNVLNALCVKR</sequence>
<proteinExistence type="predicted"/>
<name>A0A347WKS4_9LACT</name>
<evidence type="ECO:0000259" key="1">
    <source>
        <dbReference type="Pfam" id="PF04205"/>
    </source>
</evidence>
<accession>A0A347WKS4</accession>
<feature type="domain" description="FMN-binding" evidence="1">
    <location>
        <begin position="3"/>
        <end position="60"/>
    </location>
</feature>
<organism evidence="2 3">
    <name type="scientific">Suicoccus acidiformans</name>
    <dbReference type="NCBI Taxonomy" id="2036206"/>
    <lineage>
        <taxon>Bacteria</taxon>
        <taxon>Bacillati</taxon>
        <taxon>Bacillota</taxon>
        <taxon>Bacilli</taxon>
        <taxon>Lactobacillales</taxon>
        <taxon>Aerococcaceae</taxon>
        <taxon>Suicoccus</taxon>
    </lineage>
</organism>